<evidence type="ECO:0000256" key="2">
    <source>
        <dbReference type="ARBA" id="ARBA00010279"/>
    </source>
</evidence>
<dbReference type="GO" id="GO:0006508">
    <property type="term" value="P:proteolysis"/>
    <property type="evidence" value="ECO:0007669"/>
    <property type="project" value="UniProtKB-KW"/>
</dbReference>
<protein>
    <submittedName>
        <fullName evidence="9">Extracellular protease</fullName>
    </submittedName>
</protein>
<keyword evidence="7" id="KW-0482">Metalloprotease</keyword>
<accession>L7U8A7</accession>
<dbReference type="InterPro" id="IPR050414">
    <property type="entry name" value="Fungal_M35_metalloproteases"/>
</dbReference>
<dbReference type="PANTHER" id="PTHR37016:SF3">
    <property type="entry name" value="NEUTRAL PROTEASE 2-RELATED"/>
    <property type="match status" value="1"/>
</dbReference>
<keyword evidence="6" id="KW-0862">Zinc</keyword>
<dbReference type="Pfam" id="PF14521">
    <property type="entry name" value="Aspzincin_M35"/>
    <property type="match status" value="1"/>
</dbReference>
<evidence type="ECO:0000256" key="5">
    <source>
        <dbReference type="ARBA" id="ARBA00022801"/>
    </source>
</evidence>
<dbReference type="EMBL" id="CP004025">
    <property type="protein sequence ID" value="AGC43807.1"/>
    <property type="molecule type" value="Genomic_DNA"/>
</dbReference>
<keyword evidence="10" id="KW-1185">Reference proteome</keyword>
<dbReference type="PATRIC" id="fig|1278073.3.peg.2527"/>
<dbReference type="PANTHER" id="PTHR37016">
    <property type="match status" value="1"/>
</dbReference>
<dbReference type="OrthoDB" id="7649992at2"/>
<dbReference type="InterPro" id="IPR024079">
    <property type="entry name" value="MetalloPept_cat_dom_sf"/>
</dbReference>
<comment type="similarity">
    <text evidence="2">Belongs to the peptidase M35 family.</text>
</comment>
<evidence type="ECO:0000256" key="1">
    <source>
        <dbReference type="ARBA" id="ARBA00001947"/>
    </source>
</evidence>
<evidence type="ECO:0000256" key="7">
    <source>
        <dbReference type="ARBA" id="ARBA00023049"/>
    </source>
</evidence>
<evidence type="ECO:0000256" key="4">
    <source>
        <dbReference type="ARBA" id="ARBA00022723"/>
    </source>
</evidence>
<dbReference type="eggNOG" id="COG4104">
    <property type="taxonomic scope" value="Bacteria"/>
</dbReference>
<dbReference type="PROSITE" id="PS51257">
    <property type="entry name" value="PROKAR_LIPOPROTEIN"/>
    <property type="match status" value="1"/>
</dbReference>
<name>L7U8A7_MYXSD</name>
<dbReference type="SMART" id="SM01351">
    <property type="entry name" value="Aspzincin_M35"/>
    <property type="match status" value="1"/>
</dbReference>
<reference evidence="9 10" key="1">
    <citation type="journal article" date="2013" name="Genome Announc.">
        <title>Complete genome sequence of Myxococcus stipitatus strain DSM 14675, a fruiting myxobacterium.</title>
        <authorList>
            <person name="Huntley S."/>
            <person name="Kneip S."/>
            <person name="Treuner-Lange A."/>
            <person name="Sogaard-Andersen L."/>
        </authorList>
    </citation>
    <scope>NUCLEOTIDE SEQUENCE [LARGE SCALE GENOMIC DNA]</scope>
    <source>
        <strain evidence="10">DSM 14675 / JCM 12634 / Mx s8</strain>
    </source>
</reference>
<dbReference type="Proteomes" id="UP000011131">
    <property type="component" value="Chromosome"/>
</dbReference>
<comment type="cofactor">
    <cofactor evidence="1">
        <name>Zn(2+)</name>
        <dbReference type="ChEBI" id="CHEBI:29105"/>
    </cofactor>
</comment>
<keyword evidence="3 9" id="KW-0645">Protease</keyword>
<sequence length="367" mass="39911">MRTHRRGRLTGWRAVVLSASLLGACGPLEERTGAPPVDEKPARDAVAGDVVVTLSTPHPSWGASEKVRVTVTLTNLSKDGVRVLEWHTPVEGLKADLFAITVDGVAVEYQGRHYKWATPVESDYLRLAAGESVSYPVDLGATYDFSRTGTYRVRFDPDAHGATASQLRSDTLDLVVEGRPFVDPGTEQAGPVSAMSLSTKNCSTTQTSVATVAYNEAMSMSQGALGHLLALSTPSPSLFTHYALWFGTSTPTNQNVVRAHFNAILAAFRDKPVVIDCGCTDSAYAYVYKNQPYRIYVCNAFWTAPMTGRDSKAGTLIHELSHFTVVADTDDWAFGHDACKSLAVYNPSRARDNADSHQYFAENTPLR</sequence>
<keyword evidence="5" id="KW-0378">Hydrolase</keyword>
<evidence type="ECO:0000313" key="9">
    <source>
        <dbReference type="EMBL" id="AGC43807.1"/>
    </source>
</evidence>
<evidence type="ECO:0000313" key="10">
    <source>
        <dbReference type="Proteomes" id="UP000011131"/>
    </source>
</evidence>
<proteinExistence type="inferred from homology"/>
<dbReference type="HOGENOM" id="CLU_041257_0_0_7"/>
<dbReference type="AlphaFoldDB" id="L7U8A7"/>
<evidence type="ECO:0000256" key="6">
    <source>
        <dbReference type="ARBA" id="ARBA00022833"/>
    </source>
</evidence>
<dbReference type="STRING" id="1278073.MYSTI_02491"/>
<evidence type="ECO:0000259" key="8">
    <source>
        <dbReference type="SMART" id="SM01351"/>
    </source>
</evidence>
<dbReference type="GO" id="GO:0004222">
    <property type="term" value="F:metalloendopeptidase activity"/>
    <property type="evidence" value="ECO:0007669"/>
    <property type="project" value="InterPro"/>
</dbReference>
<dbReference type="KEGG" id="msd:MYSTI_02491"/>
<feature type="domain" description="Lysine-specific metallo-endopeptidase" evidence="8">
    <location>
        <begin position="226"/>
        <end position="362"/>
    </location>
</feature>
<dbReference type="Gene3D" id="2.60.40.2970">
    <property type="match status" value="1"/>
</dbReference>
<gene>
    <name evidence="9" type="ordered locus">MYSTI_02491</name>
</gene>
<keyword evidence="4" id="KW-0479">Metal-binding</keyword>
<organism evidence="9 10">
    <name type="scientific">Myxococcus stipitatus (strain DSM 14675 / JCM 12634 / Mx s8)</name>
    <dbReference type="NCBI Taxonomy" id="1278073"/>
    <lineage>
        <taxon>Bacteria</taxon>
        <taxon>Pseudomonadati</taxon>
        <taxon>Myxococcota</taxon>
        <taxon>Myxococcia</taxon>
        <taxon>Myxococcales</taxon>
        <taxon>Cystobacterineae</taxon>
        <taxon>Myxococcaceae</taxon>
        <taxon>Myxococcus</taxon>
    </lineage>
</organism>
<dbReference type="SUPFAM" id="SSF55486">
    <property type="entry name" value="Metalloproteases ('zincins'), catalytic domain"/>
    <property type="match status" value="1"/>
</dbReference>
<dbReference type="InterPro" id="IPR029463">
    <property type="entry name" value="Lys_MEP"/>
</dbReference>
<dbReference type="Gene3D" id="3.40.390.10">
    <property type="entry name" value="Collagenase (Catalytic Domain)"/>
    <property type="match status" value="1"/>
</dbReference>
<dbReference type="GO" id="GO:0046872">
    <property type="term" value="F:metal ion binding"/>
    <property type="evidence" value="ECO:0007669"/>
    <property type="project" value="UniProtKB-KW"/>
</dbReference>
<evidence type="ECO:0000256" key="3">
    <source>
        <dbReference type="ARBA" id="ARBA00022670"/>
    </source>
</evidence>